<dbReference type="FunFam" id="3.40.50.1580:FF:000012">
    <property type="entry name" value="Probable 6-oxopurine nucleoside phosphorylase"/>
    <property type="match status" value="1"/>
</dbReference>
<evidence type="ECO:0000313" key="7">
    <source>
        <dbReference type="Proteomes" id="UP000187485"/>
    </source>
</evidence>
<dbReference type="NCBIfam" id="TIGR01694">
    <property type="entry name" value="MTAP"/>
    <property type="match status" value="1"/>
</dbReference>
<dbReference type="SUPFAM" id="SSF53167">
    <property type="entry name" value="Purine and uridine phosphorylases"/>
    <property type="match status" value="1"/>
</dbReference>
<dbReference type="GO" id="GO:0019509">
    <property type="term" value="P:L-methionine salvage from methylthioadenosine"/>
    <property type="evidence" value="ECO:0007669"/>
    <property type="project" value="TreeGrafter"/>
</dbReference>
<comment type="pathway">
    <text evidence="4">Purine metabolism; purine nucleoside salvage.</text>
</comment>
<dbReference type="InterPro" id="IPR000845">
    <property type="entry name" value="Nucleoside_phosphorylase_d"/>
</dbReference>
<proteinExistence type="inferred from homology"/>
<feature type="binding site" evidence="4">
    <location>
        <begin position="208"/>
        <end position="210"/>
    </location>
    <ligand>
        <name>substrate</name>
    </ligand>
</feature>
<dbReference type="GO" id="GO:0017061">
    <property type="term" value="F:S-methyl-5-thioadenosine phosphorylase activity"/>
    <property type="evidence" value="ECO:0007669"/>
    <property type="project" value="InterPro"/>
</dbReference>
<dbReference type="RefSeq" id="WP_075860075.1">
    <property type="nucleotide sequence ID" value="NZ_BDJK01000055.1"/>
</dbReference>
<keyword evidence="2 4" id="KW-0808">Transferase</keyword>
<dbReference type="Proteomes" id="UP000187485">
    <property type="component" value="Unassembled WGS sequence"/>
</dbReference>
<dbReference type="InterPro" id="IPR010044">
    <property type="entry name" value="MTAP"/>
</dbReference>
<feature type="binding site" evidence="4">
    <location>
        <begin position="84"/>
        <end position="85"/>
    </location>
    <ligand>
        <name>phosphate</name>
        <dbReference type="ChEBI" id="CHEBI:43474"/>
    </ligand>
</feature>
<evidence type="ECO:0000259" key="5">
    <source>
        <dbReference type="Pfam" id="PF01048"/>
    </source>
</evidence>
<comment type="caution">
    <text evidence="6">The sequence shown here is derived from an EMBL/GenBank/DDBJ whole genome shotgun (WGS) entry which is preliminary data.</text>
</comment>
<feature type="site" description="Important for substrate specificity" evidence="4">
    <location>
        <position position="166"/>
    </location>
</feature>
<evidence type="ECO:0000256" key="3">
    <source>
        <dbReference type="ARBA" id="ARBA00022726"/>
    </source>
</evidence>
<dbReference type="OrthoDB" id="1523230at2"/>
<dbReference type="EC" id="2.4.2.1" evidence="4"/>
<organism evidence="6 7">
    <name type="scientific">Carboxydothermus pertinax</name>
    <dbReference type="NCBI Taxonomy" id="870242"/>
    <lineage>
        <taxon>Bacteria</taxon>
        <taxon>Bacillati</taxon>
        <taxon>Bacillota</taxon>
        <taxon>Clostridia</taxon>
        <taxon>Thermoanaerobacterales</taxon>
        <taxon>Thermoanaerobacteraceae</taxon>
        <taxon>Carboxydothermus</taxon>
    </lineage>
</organism>
<dbReference type="GO" id="GO:0006166">
    <property type="term" value="P:purine ribonucleoside salvage"/>
    <property type="evidence" value="ECO:0007669"/>
    <property type="project" value="UniProtKB-UniRule"/>
</dbReference>
<dbReference type="Gene3D" id="3.40.50.1580">
    <property type="entry name" value="Nucleoside phosphorylase domain"/>
    <property type="match status" value="1"/>
</dbReference>
<name>A0A1L8CXT8_9THEO</name>
<accession>A0A1L8CXT8</accession>
<feature type="domain" description="Nucleoside phosphorylase" evidence="5">
    <location>
        <begin position="4"/>
        <end position="242"/>
    </location>
</feature>
<dbReference type="EMBL" id="BDJK01000055">
    <property type="protein sequence ID" value="GAV23684.1"/>
    <property type="molecule type" value="Genomic_DNA"/>
</dbReference>
<comment type="catalytic activity">
    <reaction evidence="4">
        <text>a purine D-ribonucleoside + phosphate = a purine nucleobase + alpha-D-ribose 1-phosphate</text>
        <dbReference type="Rhea" id="RHEA:19805"/>
        <dbReference type="ChEBI" id="CHEBI:26386"/>
        <dbReference type="ChEBI" id="CHEBI:43474"/>
        <dbReference type="ChEBI" id="CHEBI:57720"/>
        <dbReference type="ChEBI" id="CHEBI:142355"/>
        <dbReference type="EC" id="2.4.2.1"/>
    </reaction>
</comment>
<dbReference type="NCBIfam" id="NF006599">
    <property type="entry name" value="PRK09136.1"/>
    <property type="match status" value="1"/>
</dbReference>
<keyword evidence="7" id="KW-1185">Reference proteome</keyword>
<evidence type="ECO:0000256" key="1">
    <source>
        <dbReference type="ARBA" id="ARBA00022676"/>
    </source>
</evidence>
<feature type="binding site" evidence="4">
    <location>
        <position position="11"/>
    </location>
    <ligand>
        <name>phosphate</name>
        <dbReference type="ChEBI" id="CHEBI:43474"/>
    </ligand>
</feature>
<dbReference type="InterPro" id="IPR035994">
    <property type="entry name" value="Nucleoside_phosphorylase_sf"/>
</dbReference>
<feature type="binding site" evidence="4">
    <location>
        <position position="184"/>
    </location>
    <ligand>
        <name>substrate</name>
    </ligand>
</feature>
<comment type="miscellaneous">
    <text evidence="4">Although this enzyme belongs to the family of MTA phosphorylases based on sequence homology, it has been shown that conserved amino acid substitutions in the substrate binding pocket convert the substrate specificity of this enzyme from 6-aminopurines to 6-oxopurines.</text>
</comment>
<keyword evidence="3 4" id="KW-0660">Purine salvage</keyword>
<dbReference type="HAMAP" id="MF_01963">
    <property type="entry name" value="MTAP"/>
    <property type="match status" value="1"/>
</dbReference>
<feature type="binding site" evidence="4">
    <location>
        <position position="185"/>
    </location>
    <ligand>
        <name>phosphate</name>
        <dbReference type="ChEBI" id="CHEBI:43474"/>
    </ligand>
</feature>
<reference evidence="7" key="1">
    <citation type="submission" date="2016-12" db="EMBL/GenBank/DDBJ databases">
        <title>Draft Genome Sequences od Carboxydothermus pertinax and islandicus, Hydrogenogenic Carboxydotrophic Bacteria.</title>
        <authorList>
            <person name="Fukuyama Y."/>
            <person name="Ohmae K."/>
            <person name="Yoneda Y."/>
            <person name="Yoshida T."/>
            <person name="Sako Y."/>
        </authorList>
    </citation>
    <scope>NUCLEOTIDE SEQUENCE [LARGE SCALE GENOMIC DNA]</scope>
    <source>
        <strain evidence="7">Ug1</strain>
    </source>
</reference>
<comment type="function">
    <text evidence="4">Purine nucleoside phosphorylase which is highly specific for 6-oxopurine nucleosides. Cleaves guanosine or inosine to respective bases and sugar-1-phosphate molecules. Involved in purine salvage.</text>
</comment>
<feature type="binding site" evidence="4">
    <location>
        <begin position="51"/>
        <end position="52"/>
    </location>
    <ligand>
        <name>phosphate</name>
        <dbReference type="ChEBI" id="CHEBI:43474"/>
    </ligand>
</feature>
<feature type="site" description="Important for substrate specificity" evidence="4">
    <location>
        <position position="220"/>
    </location>
</feature>
<evidence type="ECO:0000256" key="2">
    <source>
        <dbReference type="ARBA" id="ARBA00022679"/>
    </source>
</evidence>
<comment type="similarity">
    <text evidence="4">Belongs to the PNP/MTAP phosphorylase family. MTAP subfamily.</text>
</comment>
<keyword evidence="1 4" id="KW-0328">Glycosyltransferase</keyword>
<dbReference type="CDD" id="cd09010">
    <property type="entry name" value="MTAP_SsMTAPII_like_MTIP"/>
    <property type="match status" value="1"/>
</dbReference>
<evidence type="ECO:0000313" key="6">
    <source>
        <dbReference type="EMBL" id="GAV23684.1"/>
    </source>
</evidence>
<dbReference type="STRING" id="870242.cpu_21940"/>
<dbReference type="Pfam" id="PF01048">
    <property type="entry name" value="PNP_UDP_1"/>
    <property type="match status" value="1"/>
</dbReference>
<dbReference type="PANTHER" id="PTHR42679">
    <property type="entry name" value="S-METHYL-5'-THIOADENOSINE PHOSPHORYLASE"/>
    <property type="match status" value="1"/>
</dbReference>
<evidence type="ECO:0000256" key="4">
    <source>
        <dbReference type="HAMAP-Rule" id="MF_01963"/>
    </source>
</evidence>
<dbReference type="AlphaFoldDB" id="A0A1L8CXT8"/>
<dbReference type="GO" id="GO:0005829">
    <property type="term" value="C:cytosol"/>
    <property type="evidence" value="ECO:0007669"/>
    <property type="project" value="TreeGrafter"/>
</dbReference>
<dbReference type="PANTHER" id="PTHR42679:SF2">
    <property type="entry name" value="S-METHYL-5'-THIOADENOSINE PHOSPHORYLASE"/>
    <property type="match status" value="1"/>
</dbReference>
<comment type="subunit">
    <text evidence="4">Homohexamer. Dimer of a homotrimer.</text>
</comment>
<gene>
    <name evidence="6" type="ORF">cpu_21940</name>
</gene>
<protein>
    <recommendedName>
        <fullName evidence="4">Probable 6-oxopurine nucleoside phosphorylase</fullName>
        <ecNumber evidence="4">2.4.2.1</ecNumber>
    </recommendedName>
    <alternativeName>
        <fullName evidence="4">Purine nucleoside phosphorylase</fullName>
        <shortName evidence="4">PNP</shortName>
    </alternativeName>
</protein>
<sequence>MTVKIAVIGGTGVYDPKMLKNLTKEKISTPYGEIEVTIGELAGKKVAFLPRHGAGHTVPPHLINYRANIWGLKMLGVKQIIATTAVGSLNLDMKGGDFVLIDQFLDFTKNRIYTFYDGGERGVVHTDVTEPYCPELRKIILKAGHDLGYTVHSSGTYVCTEGPRFETAAEIKMFAKLGGDLVGMTSVPEVVLAREAEMCYASISLVTNFAAGISPNPLTHEEVVEMMATKSEQLKNLIAKTIENLDPNRDCWCQHALSGQKELGK</sequence>
<dbReference type="UniPathway" id="UPA00606"/>